<proteinExistence type="inferred from homology"/>
<reference evidence="6 7" key="1">
    <citation type="submission" date="2015-02" db="EMBL/GenBank/DDBJ databases">
        <title>Draft genome sequences of ten Microbacterium spp. with emphasis on heavy metal contaminated environments.</title>
        <authorList>
            <person name="Corretto E."/>
        </authorList>
    </citation>
    <scope>NUCLEOTIDE SEQUENCE [LARGE SCALE GENOMIC DNA]</scope>
    <source>
        <strain evidence="6 7">DSM 12966</strain>
    </source>
</reference>
<dbReference type="RefSeq" id="WP_052677842.1">
    <property type="nucleotide sequence ID" value="NZ_CP031425.1"/>
</dbReference>
<dbReference type="CDD" id="cd04301">
    <property type="entry name" value="NAT_SF"/>
    <property type="match status" value="1"/>
</dbReference>
<dbReference type="InterPro" id="IPR025559">
    <property type="entry name" value="Eis_dom"/>
</dbReference>
<evidence type="ECO:0000256" key="2">
    <source>
        <dbReference type="ARBA" id="ARBA00022679"/>
    </source>
</evidence>
<comment type="subunit">
    <text evidence="4">Homohexamer; trimer of dimers.</text>
</comment>
<keyword evidence="2 4" id="KW-0808">Transferase</keyword>
<keyword evidence="3 4" id="KW-0012">Acyltransferase</keyword>
<dbReference type="Pfam" id="PF17668">
    <property type="entry name" value="Acetyltransf_17"/>
    <property type="match status" value="1"/>
</dbReference>
<gene>
    <name evidence="6" type="primary">eis</name>
    <name evidence="6" type="ORF">RN50_03184</name>
</gene>
<dbReference type="InterPro" id="IPR041380">
    <property type="entry name" value="Acetyltransf_17"/>
</dbReference>
<dbReference type="InterPro" id="IPR022902">
    <property type="entry name" value="NAcTrfase_Eis"/>
</dbReference>
<dbReference type="InterPro" id="IPR016181">
    <property type="entry name" value="Acyl_CoA_acyltransferase"/>
</dbReference>
<dbReference type="HAMAP" id="MF_01812">
    <property type="entry name" value="Eis"/>
    <property type="match status" value="1"/>
</dbReference>
<dbReference type="GO" id="GO:0034069">
    <property type="term" value="F:aminoglycoside N-acetyltransferase activity"/>
    <property type="evidence" value="ECO:0007669"/>
    <property type="project" value="TreeGrafter"/>
</dbReference>
<dbReference type="InterPro" id="IPR051554">
    <property type="entry name" value="Acetyltransferase_Eis"/>
</dbReference>
<dbReference type="PROSITE" id="PS51186">
    <property type="entry name" value="GNAT"/>
    <property type="match status" value="1"/>
</dbReference>
<feature type="binding site" evidence="4">
    <location>
        <begin position="110"/>
        <end position="112"/>
    </location>
    <ligand>
        <name>acetyl-CoA</name>
        <dbReference type="ChEBI" id="CHEBI:57288"/>
    </ligand>
</feature>
<dbReference type="InterPro" id="IPR000182">
    <property type="entry name" value="GNAT_dom"/>
</dbReference>
<evidence type="ECO:0000259" key="5">
    <source>
        <dbReference type="PROSITE" id="PS51186"/>
    </source>
</evidence>
<feature type="active site" description="Proton acceptor; via carboxylate" evidence="4">
    <location>
        <position position="435"/>
    </location>
</feature>
<evidence type="ECO:0000313" key="7">
    <source>
        <dbReference type="Proteomes" id="UP000033572"/>
    </source>
</evidence>
<dbReference type="SUPFAM" id="SSF55729">
    <property type="entry name" value="Acyl-CoA N-acyltransferases (Nat)"/>
    <property type="match status" value="1"/>
</dbReference>
<dbReference type="KEGG" id="mfol:DXT68_06295"/>
<dbReference type="SUPFAM" id="SSF55718">
    <property type="entry name" value="SCP-like"/>
    <property type="match status" value="1"/>
</dbReference>
<dbReference type="PANTHER" id="PTHR37817">
    <property type="entry name" value="N-ACETYLTRANSFERASE EIS"/>
    <property type="match status" value="1"/>
</dbReference>
<accession>A0A0F0KAV9</accession>
<evidence type="ECO:0000256" key="3">
    <source>
        <dbReference type="ARBA" id="ARBA00023315"/>
    </source>
</evidence>
<feature type="domain" description="N-acetyltransferase" evidence="5">
    <location>
        <begin position="4"/>
        <end position="192"/>
    </location>
</feature>
<dbReference type="PATRIC" id="fig|104336.4.peg.3225"/>
<dbReference type="Pfam" id="PF13527">
    <property type="entry name" value="Acetyltransf_9"/>
    <property type="match status" value="1"/>
</dbReference>
<dbReference type="GeneID" id="94443993"/>
<keyword evidence="7" id="KW-1185">Reference proteome</keyword>
<dbReference type="Proteomes" id="UP000033572">
    <property type="component" value="Unassembled WGS sequence"/>
</dbReference>
<dbReference type="Gene3D" id="3.40.630.30">
    <property type="match status" value="2"/>
</dbReference>
<organism evidence="6 7">
    <name type="scientific">Microbacterium foliorum</name>
    <dbReference type="NCBI Taxonomy" id="104336"/>
    <lineage>
        <taxon>Bacteria</taxon>
        <taxon>Bacillati</taxon>
        <taxon>Actinomycetota</taxon>
        <taxon>Actinomycetes</taxon>
        <taxon>Micrococcales</taxon>
        <taxon>Microbacteriaceae</taxon>
        <taxon>Microbacterium</taxon>
    </lineage>
</organism>
<comment type="caution">
    <text evidence="6">The sequence shown here is derived from an EMBL/GenBank/DDBJ whole genome shotgun (WGS) entry which is preliminary data.</text>
</comment>
<protein>
    <submittedName>
        <fullName evidence="6">Enhanced intracellular survival protein</fullName>
    </submittedName>
</protein>
<sequence>MTDIDSRSVPADPTSTERLAAESLSYRVVDTADEAVSERFQRATSRGFLGAEPSTEVLAFGRTTFESRRNIGVYDESVPEGQPVATIDSWTTPVTVPGGSRLPMWAISGVTVSATHRRRGIARALLEGELRAAASAGVPIAGLTVSEATIYGRYGFGSALPMSRFTVDTRRAGWGGGDIAGRIEYIDRETLAAELGRVHDRARSARPGQIPGWDSRWTGIAGLSPSDTDRDKVRGVRYLDGAGDLRGAMAFTLEERSGSFRFALGIRLLVAETPEATAALWRFALQHDLVDEVTADLRPLDDALPWLVRDPRGVVQTVHDHGWLRILDLPTTLAARTYSAPVDLVLRVTDPLGFAEGDWRLRVDGSGAAEVEAAGDGTRAVDATLDVATLSILFAGGVRASSLHGGGRIDADADTVEALDRAFVAFPAPALDIWY</sequence>
<evidence type="ECO:0000256" key="1">
    <source>
        <dbReference type="ARBA" id="ARBA00009213"/>
    </source>
</evidence>
<evidence type="ECO:0000256" key="4">
    <source>
        <dbReference type="HAMAP-Rule" id="MF_01812"/>
    </source>
</evidence>
<dbReference type="GO" id="GO:0030649">
    <property type="term" value="P:aminoglycoside antibiotic catabolic process"/>
    <property type="evidence" value="ECO:0007669"/>
    <property type="project" value="TreeGrafter"/>
</dbReference>
<feature type="active site" description="Proton donor" evidence="4">
    <location>
        <position position="151"/>
    </location>
</feature>
<name>A0A0F0KAV9_9MICO</name>
<evidence type="ECO:0000313" key="6">
    <source>
        <dbReference type="EMBL" id="KJL18077.1"/>
    </source>
</evidence>
<comment type="similarity">
    <text evidence="1 4">Belongs to the acetyltransferase Eis family.</text>
</comment>
<dbReference type="Gene3D" id="3.30.1050.10">
    <property type="entry name" value="SCP2 sterol-binding domain"/>
    <property type="match status" value="1"/>
</dbReference>
<dbReference type="AlphaFoldDB" id="A0A0F0KAV9"/>
<dbReference type="EMBL" id="JYIU01000046">
    <property type="protein sequence ID" value="KJL18077.1"/>
    <property type="molecule type" value="Genomic_DNA"/>
</dbReference>
<dbReference type="PANTHER" id="PTHR37817:SF1">
    <property type="entry name" value="N-ACETYLTRANSFERASE EIS"/>
    <property type="match status" value="1"/>
</dbReference>
<feature type="binding site" evidence="4">
    <location>
        <begin position="146"/>
        <end position="147"/>
    </location>
    <ligand>
        <name>acetyl-CoA</name>
        <dbReference type="ChEBI" id="CHEBI:57288"/>
    </ligand>
</feature>
<dbReference type="InterPro" id="IPR036527">
    <property type="entry name" value="SCP2_sterol-bd_dom_sf"/>
</dbReference>
<dbReference type="Pfam" id="PF13530">
    <property type="entry name" value="SCP2_2"/>
    <property type="match status" value="1"/>
</dbReference>
<feature type="binding site" evidence="4">
    <location>
        <begin position="118"/>
        <end position="123"/>
    </location>
    <ligand>
        <name>acetyl-CoA</name>
        <dbReference type="ChEBI" id="CHEBI:57288"/>
    </ligand>
</feature>